<dbReference type="InterPro" id="IPR011707">
    <property type="entry name" value="Cu-oxidase-like_N"/>
</dbReference>
<dbReference type="PROSITE" id="PS00080">
    <property type="entry name" value="MULTICOPPER_OXIDASE2"/>
    <property type="match status" value="1"/>
</dbReference>
<evidence type="ECO:0000256" key="13">
    <source>
        <dbReference type="ARBA" id="ARBA00023185"/>
    </source>
</evidence>
<dbReference type="AlphaFoldDB" id="B9G869"/>
<dbReference type="GO" id="GO:0005507">
    <property type="term" value="F:copper ion binding"/>
    <property type="evidence" value="ECO:0007669"/>
    <property type="project" value="InterPro"/>
</dbReference>
<keyword evidence="8" id="KW-0964">Secreted</keyword>
<dbReference type="InterPro" id="IPR002355">
    <property type="entry name" value="Cu_oxidase_Cu_BS"/>
</dbReference>
<dbReference type="Pfam" id="PF07731">
    <property type="entry name" value="Cu-oxidase_2"/>
    <property type="match status" value="1"/>
</dbReference>
<evidence type="ECO:0000256" key="6">
    <source>
        <dbReference type="ARBA" id="ARBA00012297"/>
    </source>
</evidence>
<dbReference type="EMBL" id="CM000147">
    <property type="protein sequence ID" value="EEE50804.1"/>
    <property type="molecule type" value="Genomic_DNA"/>
</dbReference>
<gene>
    <name evidence="17" type="ORF">OsJ_31178</name>
</gene>
<dbReference type="PANTHER" id="PTHR11709">
    <property type="entry name" value="MULTI-COPPER OXIDASE"/>
    <property type="match status" value="1"/>
</dbReference>
<evidence type="ECO:0000256" key="12">
    <source>
        <dbReference type="ARBA" id="ARBA00023008"/>
    </source>
</evidence>
<evidence type="ECO:0000256" key="2">
    <source>
        <dbReference type="ARBA" id="ARBA00001935"/>
    </source>
</evidence>
<comment type="catalytic activity">
    <reaction evidence="1">
        <text>4 hydroquinone + O2 = 4 benzosemiquinone + 2 H2O</text>
        <dbReference type="Rhea" id="RHEA:11276"/>
        <dbReference type="ChEBI" id="CHEBI:15377"/>
        <dbReference type="ChEBI" id="CHEBI:15379"/>
        <dbReference type="ChEBI" id="CHEBI:17594"/>
        <dbReference type="ChEBI" id="CHEBI:17977"/>
        <dbReference type="EC" id="1.10.3.2"/>
    </reaction>
</comment>
<evidence type="ECO:0000256" key="4">
    <source>
        <dbReference type="ARBA" id="ARBA00004271"/>
    </source>
</evidence>
<evidence type="ECO:0000256" key="8">
    <source>
        <dbReference type="ARBA" id="ARBA00022525"/>
    </source>
</evidence>
<dbReference type="CDD" id="cd13849">
    <property type="entry name" value="CuRO_1_LCC_plant"/>
    <property type="match status" value="1"/>
</dbReference>
<evidence type="ECO:0000256" key="10">
    <source>
        <dbReference type="ARBA" id="ARBA00022737"/>
    </source>
</evidence>
<evidence type="ECO:0000256" key="1">
    <source>
        <dbReference type="ARBA" id="ARBA00000349"/>
    </source>
</evidence>
<keyword evidence="9" id="KW-0479">Metal-binding</keyword>
<keyword evidence="11" id="KW-0560">Oxidoreductase</keyword>
<feature type="domain" description="Plastocyanin-like" evidence="14">
    <location>
        <begin position="174"/>
        <end position="326"/>
    </location>
</feature>
<evidence type="ECO:0000256" key="3">
    <source>
        <dbReference type="ARBA" id="ARBA00002075"/>
    </source>
</evidence>
<dbReference type="InterPro" id="IPR034288">
    <property type="entry name" value="CuRO_1_LCC"/>
</dbReference>
<dbReference type="InterPro" id="IPR011706">
    <property type="entry name" value="Cu-oxidase_C"/>
</dbReference>
<dbReference type="Proteomes" id="UP000007752">
    <property type="component" value="Chromosome 10"/>
</dbReference>
<protein>
    <recommendedName>
        <fullName evidence="6">laccase</fullName>
        <ecNumber evidence="6">1.10.3.2</ecNumber>
    </recommendedName>
</protein>
<comment type="function">
    <text evidence="3">Lignin degradation and detoxification of lignin-derived products.</text>
</comment>
<proteinExistence type="inferred from homology"/>
<evidence type="ECO:0000259" key="16">
    <source>
        <dbReference type="Pfam" id="PF07732"/>
    </source>
</evidence>
<dbReference type="PANTHER" id="PTHR11709:SF343">
    <property type="entry name" value="LACCASE-15"/>
    <property type="match status" value="1"/>
</dbReference>
<evidence type="ECO:0000256" key="11">
    <source>
        <dbReference type="ARBA" id="ARBA00023002"/>
    </source>
</evidence>
<dbReference type="GO" id="GO:0048046">
    <property type="term" value="C:apoplast"/>
    <property type="evidence" value="ECO:0007669"/>
    <property type="project" value="UniProtKB-SubCell"/>
</dbReference>
<dbReference type="InterPro" id="IPR001117">
    <property type="entry name" value="Cu-oxidase_2nd"/>
</dbReference>
<dbReference type="Pfam" id="PF00394">
    <property type="entry name" value="Cu-oxidase"/>
    <property type="match status" value="2"/>
</dbReference>
<evidence type="ECO:0000256" key="5">
    <source>
        <dbReference type="ARBA" id="ARBA00010609"/>
    </source>
</evidence>
<accession>B9G869</accession>
<dbReference type="Gene3D" id="2.60.40.420">
    <property type="entry name" value="Cupredoxins - blue copper proteins"/>
    <property type="match status" value="4"/>
</dbReference>
<reference evidence="17" key="2">
    <citation type="submission" date="2008-12" db="EMBL/GenBank/DDBJ databases">
        <title>Improved gene annotation of the rice (Oryza sativa) genomes.</title>
        <authorList>
            <person name="Wang J."/>
            <person name="Li R."/>
            <person name="Fan W."/>
            <person name="Huang Q."/>
            <person name="Zhang J."/>
            <person name="Zhou Y."/>
            <person name="Hu Y."/>
            <person name="Zi S."/>
            <person name="Li J."/>
            <person name="Ni P."/>
            <person name="Zheng H."/>
            <person name="Zhang Y."/>
            <person name="Zhao M."/>
            <person name="Hao Q."/>
            <person name="McDermott J."/>
            <person name="Samudrala R."/>
            <person name="Kristiansen K."/>
            <person name="Wong G.K.-S."/>
        </authorList>
    </citation>
    <scope>NUCLEOTIDE SEQUENCE</scope>
</reference>
<dbReference type="InterPro" id="IPR008972">
    <property type="entry name" value="Cupredoxin"/>
</dbReference>
<name>B9G869_ORYSJ</name>
<keyword evidence="12" id="KW-0186">Copper</keyword>
<feature type="domain" description="Plastocyanin-like" evidence="15">
    <location>
        <begin position="616"/>
        <end position="751"/>
    </location>
</feature>
<dbReference type="Pfam" id="PF07732">
    <property type="entry name" value="Cu-oxidase_3"/>
    <property type="match status" value="1"/>
</dbReference>
<feature type="domain" description="Plastocyanin-like" evidence="14">
    <location>
        <begin position="390"/>
        <end position="493"/>
    </location>
</feature>
<evidence type="ECO:0000313" key="17">
    <source>
        <dbReference type="EMBL" id="EEE50804.1"/>
    </source>
</evidence>
<dbReference type="InterPro" id="IPR034289">
    <property type="entry name" value="CuRO_3_LCC"/>
</dbReference>
<dbReference type="PROSITE" id="PS00079">
    <property type="entry name" value="MULTICOPPER_OXIDASE1"/>
    <property type="match status" value="1"/>
</dbReference>
<reference evidence="17" key="1">
    <citation type="journal article" date="2005" name="PLoS Biol.">
        <title>The genomes of Oryza sativa: a history of duplications.</title>
        <authorList>
            <person name="Yu J."/>
            <person name="Wang J."/>
            <person name="Lin W."/>
            <person name="Li S."/>
            <person name="Li H."/>
            <person name="Zhou J."/>
            <person name="Ni P."/>
            <person name="Dong W."/>
            <person name="Hu S."/>
            <person name="Zeng C."/>
            <person name="Zhang J."/>
            <person name="Zhang Y."/>
            <person name="Li R."/>
            <person name="Xu Z."/>
            <person name="Li S."/>
            <person name="Li X."/>
            <person name="Zheng H."/>
            <person name="Cong L."/>
            <person name="Lin L."/>
            <person name="Yin J."/>
            <person name="Geng J."/>
            <person name="Li G."/>
            <person name="Shi J."/>
            <person name="Liu J."/>
            <person name="Lv H."/>
            <person name="Li J."/>
            <person name="Wang J."/>
            <person name="Deng Y."/>
            <person name="Ran L."/>
            <person name="Shi X."/>
            <person name="Wang X."/>
            <person name="Wu Q."/>
            <person name="Li C."/>
            <person name="Ren X."/>
            <person name="Wang J."/>
            <person name="Wang X."/>
            <person name="Li D."/>
            <person name="Liu D."/>
            <person name="Zhang X."/>
            <person name="Ji Z."/>
            <person name="Zhao W."/>
            <person name="Sun Y."/>
            <person name="Zhang Z."/>
            <person name="Bao J."/>
            <person name="Han Y."/>
            <person name="Dong L."/>
            <person name="Ji J."/>
            <person name="Chen P."/>
            <person name="Wu S."/>
            <person name="Liu J."/>
            <person name="Xiao Y."/>
            <person name="Bu D."/>
            <person name="Tan J."/>
            <person name="Yang L."/>
            <person name="Ye C."/>
            <person name="Zhang J."/>
            <person name="Xu J."/>
            <person name="Zhou Y."/>
            <person name="Yu Y."/>
            <person name="Zhang B."/>
            <person name="Zhuang S."/>
            <person name="Wei H."/>
            <person name="Liu B."/>
            <person name="Lei M."/>
            <person name="Yu H."/>
            <person name="Li Y."/>
            <person name="Xu H."/>
            <person name="Wei S."/>
            <person name="He X."/>
            <person name="Fang L."/>
            <person name="Zhang Z."/>
            <person name="Zhang Y."/>
            <person name="Huang X."/>
            <person name="Su Z."/>
            <person name="Tong W."/>
            <person name="Li J."/>
            <person name="Tong Z."/>
            <person name="Li S."/>
            <person name="Ye J."/>
            <person name="Wang L."/>
            <person name="Fang L."/>
            <person name="Lei T."/>
            <person name="Chen C."/>
            <person name="Chen H."/>
            <person name="Xu Z."/>
            <person name="Li H."/>
            <person name="Huang H."/>
            <person name="Zhang F."/>
            <person name="Xu H."/>
            <person name="Li N."/>
            <person name="Zhao C."/>
            <person name="Li S."/>
            <person name="Dong L."/>
            <person name="Huang Y."/>
            <person name="Li L."/>
            <person name="Xi Y."/>
            <person name="Qi Q."/>
            <person name="Li W."/>
            <person name="Zhang B."/>
            <person name="Hu W."/>
            <person name="Zhang Y."/>
            <person name="Tian X."/>
            <person name="Jiao Y."/>
            <person name="Liang X."/>
            <person name="Jin J."/>
            <person name="Gao L."/>
            <person name="Zheng W."/>
            <person name="Hao B."/>
            <person name="Liu S."/>
            <person name="Wang W."/>
            <person name="Yuan L."/>
            <person name="Cao M."/>
            <person name="McDermott J."/>
            <person name="Samudrala R."/>
            <person name="Wang J."/>
            <person name="Wong G.K."/>
            <person name="Yang H."/>
        </authorList>
    </citation>
    <scope>NUCLEOTIDE SEQUENCE [LARGE SCALE GENOMIC DNA]</scope>
</reference>
<dbReference type="InterPro" id="IPR045087">
    <property type="entry name" value="Cu-oxidase_fam"/>
</dbReference>
<dbReference type="InterPro" id="IPR033138">
    <property type="entry name" value="Cu_oxidase_CS"/>
</dbReference>
<dbReference type="SUPFAM" id="SSF49503">
    <property type="entry name" value="Cupredoxins"/>
    <property type="match status" value="4"/>
</dbReference>
<dbReference type="CDD" id="cd13875">
    <property type="entry name" value="CuRO_2_LCC_plant"/>
    <property type="match status" value="1"/>
</dbReference>
<evidence type="ECO:0000256" key="9">
    <source>
        <dbReference type="ARBA" id="ARBA00022723"/>
    </source>
</evidence>
<sequence length="766" mass="83957">MKRCQSSRPTAAVAAVVAAVSMIIVLVSGTAIPSAAAAAAVEHTFVVSQVNMTHLCKEMAFTVVNGQLPGPTIEVTEGDSVTVHVVNKSPYNLTIHWHGVYQLLNCWNDGVPMITQRPIQPNHNFTYRFNVAGQEGTLWWHAHDAFLRGTVHGALIIRPRHGAASYPFPRPHREVPIIIGEWWEKDLPQVDRNMTNGYFDDYSSGSTINGKLGDLFNCSGVLEDGYVLDVEPGKTYLLRIINAALFSEYFLKIAGHRFTVVASDANYLTPYSTDVVVIAPGETLDAIVVADAPPSGRYYIAAQPIQAPPPDTQTPEYATRGTLQYSSNSRNSSAAAMPEMPHQHDTMRSFYFRGNLTAGACLHRHGRRRVPARADESLFVTLGLGSRVLEDGYVLDVEPGKTYLLRIINAALFSEYFLKIAGHRFTVVASDANYLTPYSTDVVVIAPGETLDAIVVADAPPSGRYYIAAQPIQAPPPDTQTPEYATRGTLQYSSNSRNSSAAAMPEMPHQHDTMRSFYFRGNLTAGSRLHRHGRRRVPARADESLFVTLGLGSVCRHGGASCKRGGNLKESIVVANVNNVSFHIPAAAATPILEAHYYHRLHAGAGEEEEELAERPPRAYNYTDQALTPFGPEEMRLEATSRAVVTRRFRHGATVDVVFQSTAMLQGDSNPMHLHGHDVFLLAQGIGIYDAARDEGKFNLVNPPRKNTVLVPNLGWAAVRFVADNPGAWLMHCHFEFHLSMGMAAVFIVEDGPTVDTSLPPPPEDF</sequence>
<evidence type="ECO:0000256" key="7">
    <source>
        <dbReference type="ARBA" id="ARBA00022523"/>
    </source>
</evidence>
<evidence type="ECO:0000259" key="14">
    <source>
        <dbReference type="Pfam" id="PF00394"/>
    </source>
</evidence>
<keyword evidence="7" id="KW-0052">Apoplast</keyword>
<comment type="cofactor">
    <cofactor evidence="2">
        <name>Cu cation</name>
        <dbReference type="ChEBI" id="CHEBI:23378"/>
    </cofactor>
</comment>
<dbReference type="EC" id="1.10.3.2" evidence="6"/>
<comment type="subcellular location">
    <subcellularLocation>
        <location evidence="4">Secreted</location>
        <location evidence="4">Extracellular space</location>
        <location evidence="4">Apoplast</location>
    </subcellularLocation>
</comment>
<evidence type="ECO:0000259" key="15">
    <source>
        <dbReference type="Pfam" id="PF07731"/>
    </source>
</evidence>
<comment type="similarity">
    <text evidence="5">Belongs to the multicopper oxidase family.</text>
</comment>
<dbReference type="CDD" id="cd13897">
    <property type="entry name" value="CuRO_3_LCC_plant"/>
    <property type="match status" value="1"/>
</dbReference>
<keyword evidence="10" id="KW-0677">Repeat</keyword>
<dbReference type="InterPro" id="IPR034285">
    <property type="entry name" value="CuRO_2_LCC"/>
</dbReference>
<dbReference type="GO" id="GO:0046274">
    <property type="term" value="P:lignin catabolic process"/>
    <property type="evidence" value="ECO:0007669"/>
    <property type="project" value="UniProtKB-KW"/>
</dbReference>
<keyword evidence="13" id="KW-0439">Lignin degradation</keyword>
<dbReference type="GO" id="GO:0052716">
    <property type="term" value="F:hydroquinone:oxygen oxidoreductase activity"/>
    <property type="evidence" value="ECO:0007669"/>
    <property type="project" value="UniProtKB-EC"/>
</dbReference>
<organism evidence="17">
    <name type="scientific">Oryza sativa subsp. japonica</name>
    <name type="common">Rice</name>
    <dbReference type="NCBI Taxonomy" id="39947"/>
    <lineage>
        <taxon>Eukaryota</taxon>
        <taxon>Viridiplantae</taxon>
        <taxon>Streptophyta</taxon>
        <taxon>Embryophyta</taxon>
        <taxon>Tracheophyta</taxon>
        <taxon>Spermatophyta</taxon>
        <taxon>Magnoliopsida</taxon>
        <taxon>Liliopsida</taxon>
        <taxon>Poales</taxon>
        <taxon>Poaceae</taxon>
        <taxon>BOP clade</taxon>
        <taxon>Oryzoideae</taxon>
        <taxon>Oryzeae</taxon>
        <taxon>Oryzinae</taxon>
        <taxon>Oryza</taxon>
        <taxon>Oryza sativa</taxon>
    </lineage>
</organism>
<feature type="domain" description="Plastocyanin-like" evidence="16">
    <location>
        <begin position="47"/>
        <end position="160"/>
    </location>
</feature>